<evidence type="ECO:0000313" key="2">
    <source>
        <dbReference type="EMBL" id="MBK0382061.1"/>
    </source>
</evidence>
<keyword evidence="1" id="KW-0472">Membrane</keyword>
<feature type="transmembrane region" description="Helical" evidence="1">
    <location>
        <begin position="332"/>
        <end position="355"/>
    </location>
</feature>
<reference evidence="2 3" key="1">
    <citation type="submission" date="2020-12" db="EMBL/GenBank/DDBJ databases">
        <title>Bacterial novel species Pedobacter sp. SD-b isolated from soil.</title>
        <authorList>
            <person name="Jung H.-Y."/>
        </authorList>
    </citation>
    <scope>NUCLEOTIDE SEQUENCE [LARGE SCALE GENOMIC DNA]</scope>
    <source>
        <strain evidence="2 3">SD-b</strain>
    </source>
</reference>
<keyword evidence="1" id="KW-1133">Transmembrane helix</keyword>
<proteinExistence type="predicted"/>
<name>A0ABS1BI76_9SPHI</name>
<sequence>MIAIVLVTTLSGAIRKWITTSGAVNNALLGLVLILPVLLLFYKDEHAELIEKKKYSVFYVYFFFLIVFALNPLNSTIYHGILGLIIHLSFFSILVSYFKNKAKLNTRLLILISTSLLVFEVVLGSIQYASSADSFINRYAVAEDVNTGVALVGDAIRVTGTFSYIAGFSTFLFLGLFTVFYALKTNIFKNYGYILLGLVIYGALISGSRGTVVFTVGTSIIFLAFEIRILTKLKVIVNIFLISIALLVINIGLGDPLNISTKFERSYDNFYTRAEGSQEDGQKRVFKDIDDILNSPFQYKVTGIGLGSTYQGANALFGESPLLSNITYEGELFRILIEGGFLLVILRIVLLIYFLSIMEFSLVFKVFLFFAINLLVPIVFNIYSSVFLGVALILLNQAYDEEKNLLET</sequence>
<feature type="transmembrane region" description="Helical" evidence="1">
    <location>
        <begin position="25"/>
        <end position="42"/>
    </location>
</feature>
<feature type="transmembrane region" description="Helical" evidence="1">
    <location>
        <begin position="162"/>
        <end position="183"/>
    </location>
</feature>
<dbReference type="EMBL" id="JAEHFY010000004">
    <property type="protein sequence ID" value="MBK0382061.1"/>
    <property type="molecule type" value="Genomic_DNA"/>
</dbReference>
<dbReference type="Proteomes" id="UP000660024">
    <property type="component" value="Unassembled WGS sequence"/>
</dbReference>
<evidence type="ECO:0000313" key="3">
    <source>
        <dbReference type="Proteomes" id="UP000660024"/>
    </source>
</evidence>
<keyword evidence="3" id="KW-1185">Reference proteome</keyword>
<gene>
    <name evidence="2" type="ORF">I5M32_03735</name>
</gene>
<feature type="transmembrane region" description="Helical" evidence="1">
    <location>
        <begin position="108"/>
        <end position="129"/>
    </location>
</feature>
<feature type="transmembrane region" description="Helical" evidence="1">
    <location>
        <begin position="212"/>
        <end position="230"/>
    </location>
</feature>
<protein>
    <recommendedName>
        <fullName evidence="4">O-Antigen ligase</fullName>
    </recommendedName>
</protein>
<feature type="transmembrane region" description="Helical" evidence="1">
    <location>
        <begin position="54"/>
        <end position="71"/>
    </location>
</feature>
<keyword evidence="1" id="KW-0812">Transmembrane</keyword>
<feature type="transmembrane region" description="Helical" evidence="1">
    <location>
        <begin position="235"/>
        <end position="253"/>
    </location>
</feature>
<evidence type="ECO:0000256" key="1">
    <source>
        <dbReference type="SAM" id="Phobius"/>
    </source>
</evidence>
<comment type="caution">
    <text evidence="2">The sequence shown here is derived from an EMBL/GenBank/DDBJ whole genome shotgun (WGS) entry which is preliminary data.</text>
</comment>
<evidence type="ECO:0008006" key="4">
    <source>
        <dbReference type="Google" id="ProtNLM"/>
    </source>
</evidence>
<feature type="transmembrane region" description="Helical" evidence="1">
    <location>
        <begin position="190"/>
        <end position="206"/>
    </location>
</feature>
<dbReference type="RefSeq" id="WP_200584840.1">
    <property type="nucleotide sequence ID" value="NZ_JAEHFY010000004.1"/>
</dbReference>
<feature type="transmembrane region" description="Helical" evidence="1">
    <location>
        <begin position="367"/>
        <end position="395"/>
    </location>
</feature>
<organism evidence="2 3">
    <name type="scientific">Pedobacter segetis</name>
    <dbReference type="NCBI Taxonomy" id="2793069"/>
    <lineage>
        <taxon>Bacteria</taxon>
        <taxon>Pseudomonadati</taxon>
        <taxon>Bacteroidota</taxon>
        <taxon>Sphingobacteriia</taxon>
        <taxon>Sphingobacteriales</taxon>
        <taxon>Sphingobacteriaceae</taxon>
        <taxon>Pedobacter</taxon>
    </lineage>
</organism>
<feature type="transmembrane region" description="Helical" evidence="1">
    <location>
        <begin position="77"/>
        <end position="96"/>
    </location>
</feature>
<accession>A0ABS1BI76</accession>